<evidence type="ECO:0000256" key="2">
    <source>
        <dbReference type="SAM" id="SignalP"/>
    </source>
</evidence>
<dbReference type="Proteomes" id="UP001208649">
    <property type="component" value="Unassembled WGS sequence"/>
</dbReference>
<dbReference type="RefSeq" id="WP_263003432.1">
    <property type="nucleotide sequence ID" value="NZ_JAOTEM010000003.1"/>
</dbReference>
<name>A0ABT2W6Z9_9FLAO</name>
<feature type="chain" id="PRO_5046074814" description="Lipoprotein" evidence="2">
    <location>
        <begin position="19"/>
        <end position="73"/>
    </location>
</feature>
<keyword evidence="2" id="KW-0732">Signal</keyword>
<organism evidence="3 4">
    <name type="scientific">Chryseobacterium edaphi</name>
    <dbReference type="NCBI Taxonomy" id="2976532"/>
    <lineage>
        <taxon>Bacteria</taxon>
        <taxon>Pseudomonadati</taxon>
        <taxon>Bacteroidota</taxon>
        <taxon>Flavobacteriia</taxon>
        <taxon>Flavobacteriales</taxon>
        <taxon>Weeksellaceae</taxon>
        <taxon>Chryseobacterium group</taxon>
        <taxon>Chryseobacterium</taxon>
    </lineage>
</organism>
<evidence type="ECO:0000313" key="4">
    <source>
        <dbReference type="Proteomes" id="UP001208649"/>
    </source>
</evidence>
<feature type="signal peptide" evidence="2">
    <location>
        <begin position="1"/>
        <end position="18"/>
    </location>
</feature>
<dbReference type="EMBL" id="JAOTEM010000003">
    <property type="protein sequence ID" value="MCU7617983.1"/>
    <property type="molecule type" value="Genomic_DNA"/>
</dbReference>
<feature type="region of interest" description="Disordered" evidence="1">
    <location>
        <begin position="51"/>
        <end position="73"/>
    </location>
</feature>
<proteinExistence type="predicted"/>
<reference evidence="4" key="1">
    <citation type="submission" date="2023-07" db="EMBL/GenBank/DDBJ databases">
        <title>Chryseobacterium sp. strain PBS4-4 Genome sequencing and assembly.</title>
        <authorList>
            <person name="Jung Y."/>
        </authorList>
    </citation>
    <scope>NUCLEOTIDE SEQUENCE [LARGE SCALE GENOMIC DNA]</scope>
    <source>
        <strain evidence="4">PBS4-4</strain>
    </source>
</reference>
<gene>
    <name evidence="3" type="ORF">NZ698_12305</name>
</gene>
<keyword evidence="4" id="KW-1185">Reference proteome</keyword>
<protein>
    <recommendedName>
        <fullName evidence="5">Lipoprotein</fullName>
    </recommendedName>
</protein>
<dbReference type="PROSITE" id="PS51257">
    <property type="entry name" value="PROKAR_LIPOPROTEIN"/>
    <property type="match status" value="1"/>
</dbReference>
<comment type="caution">
    <text evidence="3">The sequence shown here is derived from an EMBL/GenBank/DDBJ whole genome shotgun (WGS) entry which is preliminary data.</text>
</comment>
<accession>A0ABT2W6Z9</accession>
<sequence length="73" mass="8589">MRKQYLLFMATLIGFLFASCASKSGKMLDNNHQKNYMEGSQSDIDRNVQQLEKRREADERKIDVSDYEQNKPK</sequence>
<evidence type="ECO:0000256" key="1">
    <source>
        <dbReference type="SAM" id="MobiDB-lite"/>
    </source>
</evidence>
<evidence type="ECO:0008006" key="5">
    <source>
        <dbReference type="Google" id="ProtNLM"/>
    </source>
</evidence>
<evidence type="ECO:0000313" key="3">
    <source>
        <dbReference type="EMBL" id="MCU7617983.1"/>
    </source>
</evidence>